<feature type="domain" description="ABC transporter" evidence="4">
    <location>
        <begin position="2"/>
        <end position="230"/>
    </location>
</feature>
<dbReference type="EMBL" id="JACRWH010000037">
    <property type="protein sequence ID" value="MBC6012789.1"/>
    <property type="molecule type" value="Genomic_DNA"/>
</dbReference>
<dbReference type="RefSeq" id="WP_186999363.1">
    <property type="nucleotide sequence ID" value="NZ_JACRWH010000037.1"/>
</dbReference>
<sequence>MENVIEIKNLNKKYEDFSLNGITLDIPKGSIVGLIGENGAGKSTLISSILGIIKSSYDDLKIFGLDFKTDEINIKKDIAVIFDQTHYNEEFTPNFIGKILSRVYSNWDQKTYLKYLTRFKLPMKKKIKKFSRGMKMKLEFAIAFSHNAKLLILDEATSGLDPIVRDEILSIIREYTEDEDHTVLMSSHITSDLDKISDYIAYIHEGKLLFMKPYDELREEYGIIHAGKELLDSLNKDDIVGYVKEAYNYTILVKNRSLIQSVFKDLEMTRPTVEEIMLFHVKGGCERW</sequence>
<dbReference type="Pfam" id="PF00005">
    <property type="entry name" value="ABC_tran"/>
    <property type="match status" value="1"/>
</dbReference>
<comment type="caution">
    <text evidence="5">The sequence shown here is derived from an EMBL/GenBank/DDBJ whole genome shotgun (WGS) entry which is preliminary data.</text>
</comment>
<dbReference type="Proteomes" id="UP000649075">
    <property type="component" value="Unassembled WGS sequence"/>
</dbReference>
<name>A0ABR7KJT1_9FIRM</name>
<dbReference type="PANTHER" id="PTHR42939">
    <property type="entry name" value="ABC TRANSPORTER ATP-BINDING PROTEIN ALBC-RELATED"/>
    <property type="match status" value="1"/>
</dbReference>
<organism evidence="5 6">
    <name type="scientific">Holdemanella hominis</name>
    <dbReference type="NCBI Taxonomy" id="2764327"/>
    <lineage>
        <taxon>Bacteria</taxon>
        <taxon>Bacillati</taxon>
        <taxon>Bacillota</taxon>
        <taxon>Erysipelotrichia</taxon>
        <taxon>Erysipelotrichales</taxon>
        <taxon>Erysipelotrichaceae</taxon>
        <taxon>Holdemanella</taxon>
    </lineage>
</organism>
<dbReference type="InterPro" id="IPR003593">
    <property type="entry name" value="AAA+_ATPase"/>
</dbReference>
<dbReference type="Gene3D" id="3.40.50.300">
    <property type="entry name" value="P-loop containing nucleotide triphosphate hydrolases"/>
    <property type="match status" value="1"/>
</dbReference>
<evidence type="ECO:0000256" key="2">
    <source>
        <dbReference type="ARBA" id="ARBA00022741"/>
    </source>
</evidence>
<dbReference type="InterPro" id="IPR027417">
    <property type="entry name" value="P-loop_NTPase"/>
</dbReference>
<accession>A0ABR7KJT1</accession>
<evidence type="ECO:0000313" key="5">
    <source>
        <dbReference type="EMBL" id="MBC6012789.1"/>
    </source>
</evidence>
<dbReference type="PROSITE" id="PS50893">
    <property type="entry name" value="ABC_TRANSPORTER_2"/>
    <property type="match status" value="1"/>
</dbReference>
<reference evidence="5 6" key="1">
    <citation type="submission" date="2020-08" db="EMBL/GenBank/DDBJ databases">
        <authorList>
            <person name="Liu C."/>
            <person name="Sun Q."/>
        </authorList>
    </citation>
    <scope>NUCLEOTIDE SEQUENCE [LARGE SCALE GENOMIC DNA]</scope>
    <source>
        <strain evidence="5 6">L34</strain>
    </source>
</reference>
<dbReference type="CDD" id="cd03230">
    <property type="entry name" value="ABC_DR_subfamily_A"/>
    <property type="match status" value="1"/>
</dbReference>
<dbReference type="InterPro" id="IPR051782">
    <property type="entry name" value="ABC_Transporter_VariousFunc"/>
</dbReference>
<proteinExistence type="predicted"/>
<dbReference type="PANTHER" id="PTHR42939:SF3">
    <property type="entry name" value="ABC TRANSPORTER ATP-BINDING COMPONENT"/>
    <property type="match status" value="1"/>
</dbReference>
<dbReference type="SUPFAM" id="SSF52540">
    <property type="entry name" value="P-loop containing nucleoside triphosphate hydrolases"/>
    <property type="match status" value="1"/>
</dbReference>
<protein>
    <submittedName>
        <fullName evidence="5">ABC transporter ATP-binding protein</fullName>
    </submittedName>
</protein>
<keyword evidence="2" id="KW-0547">Nucleotide-binding</keyword>
<dbReference type="InterPro" id="IPR003439">
    <property type="entry name" value="ABC_transporter-like_ATP-bd"/>
</dbReference>
<evidence type="ECO:0000313" key="6">
    <source>
        <dbReference type="Proteomes" id="UP000649075"/>
    </source>
</evidence>
<keyword evidence="6" id="KW-1185">Reference proteome</keyword>
<evidence type="ECO:0000259" key="4">
    <source>
        <dbReference type="PROSITE" id="PS50893"/>
    </source>
</evidence>
<evidence type="ECO:0000256" key="3">
    <source>
        <dbReference type="ARBA" id="ARBA00022840"/>
    </source>
</evidence>
<dbReference type="GO" id="GO:0005524">
    <property type="term" value="F:ATP binding"/>
    <property type="evidence" value="ECO:0007669"/>
    <property type="project" value="UniProtKB-KW"/>
</dbReference>
<dbReference type="SMART" id="SM00382">
    <property type="entry name" value="AAA"/>
    <property type="match status" value="1"/>
</dbReference>
<gene>
    <name evidence="5" type="ORF">H8911_08580</name>
</gene>
<evidence type="ECO:0000256" key="1">
    <source>
        <dbReference type="ARBA" id="ARBA00022448"/>
    </source>
</evidence>
<keyword evidence="3 5" id="KW-0067">ATP-binding</keyword>
<keyword evidence="1" id="KW-0813">Transport</keyword>